<proteinExistence type="predicted"/>
<reference evidence="1" key="1">
    <citation type="submission" date="2018-06" db="EMBL/GenBank/DDBJ databases">
        <authorList>
            <person name="Zhirakovskaya E."/>
        </authorList>
    </citation>
    <scope>NUCLEOTIDE SEQUENCE</scope>
</reference>
<gene>
    <name evidence="1" type="ORF">MNBD_GAMMA04-923</name>
</gene>
<evidence type="ECO:0000313" key="1">
    <source>
        <dbReference type="EMBL" id="VAW47269.1"/>
    </source>
</evidence>
<name>A0A3B0WD15_9ZZZZ</name>
<sequence>MKILLFTTMIFLSACSNNTVKHDLDINELSSVMAYGAMKELNNIDPDIEKDLLVRLYQSPILGESCFIETHGVCRYNYYVSVSTFDEFPESNIFRLKMVGEITEIHWVKENKYDYVEIEFILNTYTKEALANNTSLVNSQTKVLVKL</sequence>
<dbReference type="PROSITE" id="PS51257">
    <property type="entry name" value="PROKAR_LIPOPROTEIN"/>
    <property type="match status" value="1"/>
</dbReference>
<accession>A0A3B0WD15</accession>
<feature type="non-terminal residue" evidence="1">
    <location>
        <position position="147"/>
    </location>
</feature>
<organism evidence="1">
    <name type="scientific">hydrothermal vent metagenome</name>
    <dbReference type="NCBI Taxonomy" id="652676"/>
    <lineage>
        <taxon>unclassified sequences</taxon>
        <taxon>metagenomes</taxon>
        <taxon>ecological metagenomes</taxon>
    </lineage>
</organism>
<protein>
    <recommendedName>
        <fullName evidence="2">Lipoprotein</fullName>
    </recommendedName>
</protein>
<dbReference type="EMBL" id="UOFB01000186">
    <property type="protein sequence ID" value="VAW47269.1"/>
    <property type="molecule type" value="Genomic_DNA"/>
</dbReference>
<dbReference type="AlphaFoldDB" id="A0A3B0WD15"/>
<evidence type="ECO:0008006" key="2">
    <source>
        <dbReference type="Google" id="ProtNLM"/>
    </source>
</evidence>